<feature type="region of interest" description="Disordered" evidence="1">
    <location>
        <begin position="1"/>
        <end position="53"/>
    </location>
</feature>
<comment type="caution">
    <text evidence="2">The sequence shown here is derived from an EMBL/GenBank/DDBJ whole genome shotgun (WGS) entry which is preliminary data.</text>
</comment>
<proteinExistence type="predicted"/>
<name>L7F582_STRT8</name>
<organism evidence="2 3">
    <name type="scientific">Streptomyces turgidiscabies (strain Car8)</name>
    <dbReference type="NCBI Taxonomy" id="698760"/>
    <lineage>
        <taxon>Bacteria</taxon>
        <taxon>Bacillati</taxon>
        <taxon>Actinomycetota</taxon>
        <taxon>Actinomycetes</taxon>
        <taxon>Kitasatosporales</taxon>
        <taxon>Streptomycetaceae</taxon>
        <taxon>Streptomyces</taxon>
    </lineage>
</organism>
<evidence type="ECO:0000313" key="3">
    <source>
        <dbReference type="Proteomes" id="UP000010931"/>
    </source>
</evidence>
<dbReference type="EMBL" id="AEJB01000350">
    <property type="protein sequence ID" value="ELP66462.1"/>
    <property type="molecule type" value="Genomic_DNA"/>
</dbReference>
<evidence type="ECO:0000256" key="1">
    <source>
        <dbReference type="SAM" id="MobiDB-lite"/>
    </source>
</evidence>
<keyword evidence="3" id="KW-1185">Reference proteome</keyword>
<dbReference type="AlphaFoldDB" id="L7F582"/>
<reference evidence="2 3" key="1">
    <citation type="journal article" date="2011" name="Plasmid">
        <title>Streptomyces turgidiscabies Car8 contains a modular pathogenicity island that shares virulence genes with other actinobacterial plant pathogens.</title>
        <authorList>
            <person name="Huguet-Tapia J.C."/>
            <person name="Badger J.H."/>
            <person name="Loria R."/>
            <person name="Pettis G.S."/>
        </authorList>
    </citation>
    <scope>NUCLEOTIDE SEQUENCE [LARGE SCALE GENOMIC DNA]</scope>
    <source>
        <strain evidence="2 3">Car8</strain>
    </source>
</reference>
<protein>
    <submittedName>
        <fullName evidence="2">Uncharacterized protein</fullName>
    </submittedName>
</protein>
<dbReference type="Proteomes" id="UP000010931">
    <property type="component" value="Unassembled WGS sequence"/>
</dbReference>
<accession>L7F582</accession>
<dbReference type="PATRIC" id="fig|698760.3.peg.4771"/>
<feature type="compositionally biased region" description="Basic and acidic residues" evidence="1">
    <location>
        <begin position="19"/>
        <end position="32"/>
    </location>
</feature>
<gene>
    <name evidence="2" type="ORF">STRTUCAR8_07964</name>
</gene>
<evidence type="ECO:0000313" key="2">
    <source>
        <dbReference type="EMBL" id="ELP66462.1"/>
    </source>
</evidence>
<sequence length="53" mass="5497">MISGTGRAANAPPSAPSVHSERLPGRVNESRGMDTPWVGEPRGEPWSGGNVSP</sequence>